<feature type="transmembrane region" description="Helical" evidence="6">
    <location>
        <begin position="16"/>
        <end position="37"/>
    </location>
</feature>
<dbReference type="Proteomes" id="UP000245845">
    <property type="component" value="Unassembled WGS sequence"/>
</dbReference>
<sequence length="315" mass="33617">MDTMKDRFRRMKARNFLLVGFIAVLWGVLTFLSPHFIKISNLLLLLQQSSIVMVAGIGMTFAILTSGIDLSIGSVAALSSVMLGIAITKWGMPVYLALAIGLLTGTLFGMFNGILISYFKLQPMICTLGIMSIARGLTYILTSGRSIFVTDSLLIKIGNGRMLGVPIITIIALLMFIIGYIILNYTFLGRCVYCLGGNEEATRLSGINTRKMKTITYSICGFCAAVVGVLYVCTLGASEPTVGQGLELNATAVTAIGGTSLLGGVGSLVGTVFGAILIGTINNGLSILNIVSYYQQLLLGVVIILAVLLEQFRKK</sequence>
<comment type="caution">
    <text evidence="7">The sequence shown here is derived from an EMBL/GenBank/DDBJ whole genome shotgun (WGS) entry which is preliminary data.</text>
</comment>
<evidence type="ECO:0000256" key="4">
    <source>
        <dbReference type="ARBA" id="ARBA00022989"/>
    </source>
</evidence>
<dbReference type="PANTHER" id="PTHR32196">
    <property type="entry name" value="ABC TRANSPORTER PERMEASE PROTEIN YPHD-RELATED-RELATED"/>
    <property type="match status" value="1"/>
</dbReference>
<dbReference type="Pfam" id="PF02653">
    <property type="entry name" value="BPD_transp_2"/>
    <property type="match status" value="1"/>
</dbReference>
<feature type="transmembrane region" description="Helical" evidence="6">
    <location>
        <begin position="94"/>
        <end position="115"/>
    </location>
</feature>
<proteinExistence type="predicted"/>
<dbReference type="AlphaFoldDB" id="A0A2Y9BIY6"/>
<dbReference type="PANTHER" id="PTHR32196:SF72">
    <property type="entry name" value="RIBOSE IMPORT PERMEASE PROTEIN RBSC"/>
    <property type="match status" value="1"/>
</dbReference>
<comment type="subcellular location">
    <subcellularLocation>
        <location evidence="1">Cell membrane</location>
        <topology evidence="1">Multi-pass membrane protein</topology>
    </subcellularLocation>
</comment>
<keyword evidence="8" id="KW-1185">Reference proteome</keyword>
<feature type="transmembrane region" description="Helical" evidence="6">
    <location>
        <begin position="121"/>
        <end position="142"/>
    </location>
</feature>
<dbReference type="GO" id="GO:0022857">
    <property type="term" value="F:transmembrane transporter activity"/>
    <property type="evidence" value="ECO:0007669"/>
    <property type="project" value="InterPro"/>
</dbReference>
<name>A0A2Y9BIY6_9FIRM</name>
<evidence type="ECO:0000313" key="7">
    <source>
        <dbReference type="EMBL" id="PWJ23892.1"/>
    </source>
</evidence>
<feature type="transmembrane region" description="Helical" evidence="6">
    <location>
        <begin position="290"/>
        <end position="309"/>
    </location>
</feature>
<evidence type="ECO:0000256" key="6">
    <source>
        <dbReference type="SAM" id="Phobius"/>
    </source>
</evidence>
<keyword evidence="4 6" id="KW-1133">Transmembrane helix</keyword>
<organism evidence="7 8">
    <name type="scientific">Faecalicatena orotica</name>
    <dbReference type="NCBI Taxonomy" id="1544"/>
    <lineage>
        <taxon>Bacteria</taxon>
        <taxon>Bacillati</taxon>
        <taxon>Bacillota</taxon>
        <taxon>Clostridia</taxon>
        <taxon>Lachnospirales</taxon>
        <taxon>Lachnospiraceae</taxon>
        <taxon>Faecalicatena</taxon>
    </lineage>
</organism>
<dbReference type="InterPro" id="IPR001851">
    <property type="entry name" value="ABC_transp_permease"/>
</dbReference>
<dbReference type="OrthoDB" id="9815820at2"/>
<evidence type="ECO:0000256" key="5">
    <source>
        <dbReference type="ARBA" id="ARBA00023136"/>
    </source>
</evidence>
<gene>
    <name evidence="7" type="ORF">A8806_112139</name>
</gene>
<evidence type="ECO:0000256" key="1">
    <source>
        <dbReference type="ARBA" id="ARBA00004651"/>
    </source>
</evidence>
<feature type="transmembrane region" description="Helical" evidence="6">
    <location>
        <begin position="215"/>
        <end position="238"/>
    </location>
</feature>
<dbReference type="EMBL" id="QGDL01000012">
    <property type="protein sequence ID" value="PWJ23892.1"/>
    <property type="molecule type" value="Genomic_DNA"/>
</dbReference>
<feature type="transmembrane region" description="Helical" evidence="6">
    <location>
        <begin position="250"/>
        <end position="278"/>
    </location>
</feature>
<reference evidence="7 8" key="1">
    <citation type="submission" date="2018-05" db="EMBL/GenBank/DDBJ databases">
        <title>The Hungate 1000. A catalogue of reference genomes from the rumen microbiome.</title>
        <authorList>
            <person name="Kelly W."/>
        </authorList>
    </citation>
    <scope>NUCLEOTIDE SEQUENCE [LARGE SCALE GENOMIC DNA]</scope>
    <source>
        <strain evidence="7 8">NLAE-zl-C242</strain>
    </source>
</reference>
<keyword evidence="3 6" id="KW-0812">Transmembrane</keyword>
<evidence type="ECO:0000256" key="3">
    <source>
        <dbReference type="ARBA" id="ARBA00022692"/>
    </source>
</evidence>
<dbReference type="RefSeq" id="WP_109732725.1">
    <property type="nucleotide sequence ID" value="NZ_BAAACK010000025.1"/>
</dbReference>
<evidence type="ECO:0000256" key="2">
    <source>
        <dbReference type="ARBA" id="ARBA00022475"/>
    </source>
</evidence>
<evidence type="ECO:0000313" key="8">
    <source>
        <dbReference type="Proteomes" id="UP000245845"/>
    </source>
</evidence>
<feature type="transmembrane region" description="Helical" evidence="6">
    <location>
        <begin position="57"/>
        <end position="87"/>
    </location>
</feature>
<dbReference type="GO" id="GO:0005886">
    <property type="term" value="C:plasma membrane"/>
    <property type="evidence" value="ECO:0007669"/>
    <property type="project" value="UniProtKB-SubCell"/>
</dbReference>
<keyword evidence="5 6" id="KW-0472">Membrane</keyword>
<accession>A0A2Y9BIY6</accession>
<protein>
    <submittedName>
        <fullName evidence="7">Ribose transport system permease protein</fullName>
    </submittedName>
</protein>
<keyword evidence="2" id="KW-1003">Cell membrane</keyword>
<dbReference type="CDD" id="cd06579">
    <property type="entry name" value="TM_PBP1_transp_AraH_like"/>
    <property type="match status" value="1"/>
</dbReference>
<feature type="transmembrane region" description="Helical" evidence="6">
    <location>
        <begin position="163"/>
        <end position="183"/>
    </location>
</feature>